<name>A0A9P4Q5Z9_9PEZI</name>
<reference evidence="1" key="1">
    <citation type="journal article" date="2020" name="Stud. Mycol.">
        <title>101 Dothideomycetes genomes: a test case for predicting lifestyles and emergence of pathogens.</title>
        <authorList>
            <person name="Haridas S."/>
            <person name="Albert R."/>
            <person name="Binder M."/>
            <person name="Bloem J."/>
            <person name="Labutti K."/>
            <person name="Salamov A."/>
            <person name="Andreopoulos B."/>
            <person name="Baker S."/>
            <person name="Barry K."/>
            <person name="Bills G."/>
            <person name="Bluhm B."/>
            <person name="Cannon C."/>
            <person name="Castanera R."/>
            <person name="Culley D."/>
            <person name="Daum C."/>
            <person name="Ezra D."/>
            <person name="Gonzalez J."/>
            <person name="Henrissat B."/>
            <person name="Kuo A."/>
            <person name="Liang C."/>
            <person name="Lipzen A."/>
            <person name="Lutzoni F."/>
            <person name="Magnuson J."/>
            <person name="Mondo S."/>
            <person name="Nolan M."/>
            <person name="Ohm R."/>
            <person name="Pangilinan J."/>
            <person name="Park H.-J."/>
            <person name="Ramirez L."/>
            <person name="Alfaro M."/>
            <person name="Sun H."/>
            <person name="Tritt A."/>
            <person name="Yoshinaga Y."/>
            <person name="Zwiers L.-H."/>
            <person name="Turgeon B."/>
            <person name="Goodwin S."/>
            <person name="Spatafora J."/>
            <person name="Crous P."/>
            <person name="Grigoriev I."/>
        </authorList>
    </citation>
    <scope>NUCLEOTIDE SEQUENCE</scope>
    <source>
        <strain evidence="1">CBS 116435</strain>
    </source>
</reference>
<gene>
    <name evidence="1" type="ORF">K431DRAFT_103685</name>
</gene>
<dbReference type="EMBL" id="MU003805">
    <property type="protein sequence ID" value="KAF2719933.1"/>
    <property type="molecule type" value="Genomic_DNA"/>
</dbReference>
<accession>A0A9P4Q5Z9</accession>
<protein>
    <submittedName>
        <fullName evidence="1">Uncharacterized protein</fullName>
    </submittedName>
</protein>
<keyword evidence="2" id="KW-1185">Reference proteome</keyword>
<sequence length="51" mass="5646">MFHSWCFHADETQVNAEYIVIDEAEGVPLQTALKDVHIEDQSAVVGTIANC</sequence>
<evidence type="ECO:0000313" key="1">
    <source>
        <dbReference type="EMBL" id="KAF2719933.1"/>
    </source>
</evidence>
<dbReference type="AlphaFoldDB" id="A0A9P4Q5Z9"/>
<proteinExistence type="predicted"/>
<organism evidence="1 2">
    <name type="scientific">Polychaeton citri CBS 116435</name>
    <dbReference type="NCBI Taxonomy" id="1314669"/>
    <lineage>
        <taxon>Eukaryota</taxon>
        <taxon>Fungi</taxon>
        <taxon>Dikarya</taxon>
        <taxon>Ascomycota</taxon>
        <taxon>Pezizomycotina</taxon>
        <taxon>Dothideomycetes</taxon>
        <taxon>Dothideomycetidae</taxon>
        <taxon>Capnodiales</taxon>
        <taxon>Capnodiaceae</taxon>
        <taxon>Polychaeton</taxon>
    </lineage>
</organism>
<dbReference type="Proteomes" id="UP000799441">
    <property type="component" value="Unassembled WGS sequence"/>
</dbReference>
<evidence type="ECO:0000313" key="2">
    <source>
        <dbReference type="Proteomes" id="UP000799441"/>
    </source>
</evidence>
<comment type="caution">
    <text evidence="1">The sequence shown here is derived from an EMBL/GenBank/DDBJ whole genome shotgun (WGS) entry which is preliminary data.</text>
</comment>